<feature type="transmembrane region" description="Helical" evidence="1">
    <location>
        <begin position="50"/>
        <end position="73"/>
    </location>
</feature>
<dbReference type="Proteomes" id="UP000217141">
    <property type="component" value="Chromosome I"/>
</dbReference>
<evidence type="ECO:0000313" key="3">
    <source>
        <dbReference type="Proteomes" id="UP000217141"/>
    </source>
</evidence>
<sequence>MNMPRYFIVIAIVLLLWNLMGLAAFAMQYTADLTELAKSDPVTAQAFAAMPAWVWIAYAIAVGAGTLGAVLLLMKKATAASLFLLSLIAVVVQFGYTFLGTDLLALKGPSVIAFPAFIVVMAIIQLLYARNLVGKGVLR</sequence>
<feature type="transmembrane region" description="Helical" evidence="1">
    <location>
        <begin position="111"/>
        <end position="129"/>
    </location>
</feature>
<dbReference type="EMBL" id="CP022745">
    <property type="protein sequence ID" value="ASY44941.1"/>
    <property type="molecule type" value="Genomic_DNA"/>
</dbReference>
<dbReference type="KEGG" id="shyd:CJD35_11165"/>
<proteinExistence type="predicted"/>
<dbReference type="AlphaFoldDB" id="A0A249MUA6"/>
<keyword evidence="1" id="KW-0812">Transmembrane</keyword>
<keyword evidence="1" id="KW-0472">Membrane</keyword>
<accession>A0A249MUA6</accession>
<feature type="transmembrane region" description="Helical" evidence="1">
    <location>
        <begin position="80"/>
        <end position="99"/>
    </location>
</feature>
<keyword evidence="2" id="KW-0762">Sugar transport</keyword>
<keyword evidence="1" id="KW-1133">Transmembrane helix</keyword>
<gene>
    <name evidence="2" type="ORF">CJD35_11165</name>
</gene>
<reference evidence="2 3" key="1">
    <citation type="submission" date="2017-08" db="EMBL/GenBank/DDBJ databases">
        <title>Whole Genome Sequence of Sphingobium hydrophobicum C1: Insights into Adaption to the Electronic-waste Contaminated Sediment.</title>
        <authorList>
            <person name="Song D."/>
            <person name="Chen X."/>
            <person name="Xu M."/>
        </authorList>
    </citation>
    <scope>NUCLEOTIDE SEQUENCE [LARGE SCALE GENOMIC DNA]</scope>
    <source>
        <strain evidence="2 3">C1</strain>
    </source>
</reference>
<dbReference type="RefSeq" id="WP_017182086.1">
    <property type="nucleotide sequence ID" value="NZ_CP022745.1"/>
</dbReference>
<keyword evidence="2" id="KW-0813">Transport</keyword>
<evidence type="ECO:0000313" key="2">
    <source>
        <dbReference type="EMBL" id="ASY44941.1"/>
    </source>
</evidence>
<evidence type="ECO:0000256" key="1">
    <source>
        <dbReference type="SAM" id="Phobius"/>
    </source>
</evidence>
<name>A0A249MUA6_SPHXE</name>
<protein>
    <submittedName>
        <fullName evidence="2">Sugar transporter</fullName>
    </submittedName>
</protein>
<organism evidence="2 3">
    <name type="scientific">Sphingobium xenophagum</name>
    <dbReference type="NCBI Taxonomy" id="121428"/>
    <lineage>
        <taxon>Bacteria</taxon>
        <taxon>Pseudomonadati</taxon>
        <taxon>Pseudomonadota</taxon>
        <taxon>Alphaproteobacteria</taxon>
        <taxon>Sphingomonadales</taxon>
        <taxon>Sphingomonadaceae</taxon>
        <taxon>Sphingobium</taxon>
    </lineage>
</organism>